<reference evidence="1 2" key="1">
    <citation type="submission" date="2011-09" db="EMBL/GenBank/DDBJ databases">
        <title>The Genome Sequence of Bacillus smithii 7_3_47FAA.</title>
        <authorList>
            <consortium name="The Broad Institute Genome Sequencing Platform"/>
            <person name="Earl A."/>
            <person name="Ward D."/>
            <person name="Feldgarden M."/>
            <person name="Gevers D."/>
            <person name="Daigneault M."/>
            <person name="Strauss J."/>
            <person name="Allen-Vercoe E."/>
            <person name="Young S.K."/>
            <person name="Zeng Q."/>
            <person name="Gargeya S."/>
            <person name="Fitzgerald M."/>
            <person name="Haas B."/>
            <person name="Abouelleil A."/>
            <person name="Alvarado L."/>
            <person name="Arachchi H.M."/>
            <person name="Berlin A."/>
            <person name="Brown A."/>
            <person name="Chapman S.B."/>
            <person name="Chen Z."/>
            <person name="Dunbar C."/>
            <person name="Freedman E."/>
            <person name="Gearin G."/>
            <person name="Goldberg J."/>
            <person name="Griggs A."/>
            <person name="Gujja S."/>
            <person name="Heiman D."/>
            <person name="Howarth C."/>
            <person name="Larson L."/>
            <person name="Lui A."/>
            <person name="MacDonald P.J.P."/>
            <person name="Montmayeur A."/>
            <person name="Murphy C."/>
            <person name="Neiman D."/>
            <person name="Pearson M."/>
            <person name="Priest M."/>
            <person name="Roberts A."/>
            <person name="Saif S."/>
            <person name="Shea T."/>
            <person name="Shenoy N."/>
            <person name="Sisk P."/>
            <person name="Stolte C."/>
            <person name="Sykes S."/>
            <person name="Wortman J."/>
            <person name="Nusbaum C."/>
            <person name="Birren B."/>
        </authorList>
    </citation>
    <scope>NUCLEOTIDE SEQUENCE [LARGE SCALE GENOMIC DNA]</scope>
    <source>
        <strain evidence="1 2">7_3_47FAA</strain>
    </source>
</reference>
<dbReference type="AlphaFoldDB" id="G9QHQ6"/>
<comment type="caution">
    <text evidence="1">The sequence shown here is derived from an EMBL/GenBank/DDBJ whole genome shotgun (WGS) entry which is preliminary data.</text>
</comment>
<keyword evidence="2" id="KW-1185">Reference proteome</keyword>
<dbReference type="PATRIC" id="fig|665952.3.peg.461"/>
<dbReference type="EMBL" id="ACWF01000018">
    <property type="protein sequence ID" value="EHL79329.1"/>
    <property type="molecule type" value="Genomic_DNA"/>
</dbReference>
<protein>
    <submittedName>
        <fullName evidence="1">Uncharacterized protein</fullName>
    </submittedName>
</protein>
<name>G9QHQ6_9BACI</name>
<accession>G9QHQ6</accession>
<proteinExistence type="predicted"/>
<gene>
    <name evidence="1" type="ORF">HMPREF1015_03115</name>
</gene>
<sequence length="166" mass="17647">MIALIVAFVIPSKTLAAENNVVDTDLQVKQLSEQEIQQLALELNALYVSENLGTGSENPVIETKGIKSKAALKVAEMLIKSGNKTVNILEDLGLLDAAAAKSFKKVTGKVGKFVESLASAGDDAAAMAKSQLPNKLKSWGIKDKGTQQMIANAVSYAIKAADWIFL</sequence>
<dbReference type="HOGENOM" id="CLU_1599451_0_0_9"/>
<evidence type="ECO:0000313" key="1">
    <source>
        <dbReference type="EMBL" id="EHL79329.1"/>
    </source>
</evidence>
<organism evidence="1 2">
    <name type="scientific">Bacillus smithii 7_3_47FAA</name>
    <dbReference type="NCBI Taxonomy" id="665952"/>
    <lineage>
        <taxon>Bacteria</taxon>
        <taxon>Bacillati</taxon>
        <taxon>Bacillota</taxon>
        <taxon>Bacilli</taxon>
        <taxon>Bacillales</taxon>
        <taxon>Bacillaceae</taxon>
        <taxon>Bacillus</taxon>
    </lineage>
</organism>
<dbReference type="Proteomes" id="UP000011747">
    <property type="component" value="Unassembled WGS sequence"/>
</dbReference>
<evidence type="ECO:0000313" key="2">
    <source>
        <dbReference type="Proteomes" id="UP000011747"/>
    </source>
</evidence>
<dbReference type="RefSeq" id="WP_003352737.1">
    <property type="nucleotide sequence ID" value="NZ_JH414741.1"/>
</dbReference>